<dbReference type="GO" id="GO:0003677">
    <property type="term" value="F:DNA binding"/>
    <property type="evidence" value="ECO:0007669"/>
    <property type="project" value="UniProtKB-UniRule"/>
</dbReference>
<protein>
    <recommendedName>
        <fullName evidence="6">RNA polymerase sigma factor SigI</fullName>
    </recommendedName>
</protein>
<keyword evidence="4 6" id="KW-0238">DNA-binding</keyword>
<dbReference type="OrthoDB" id="3190733at2"/>
<evidence type="ECO:0000256" key="1">
    <source>
        <dbReference type="ARBA" id="ARBA00022490"/>
    </source>
</evidence>
<keyword evidence="2 6" id="KW-0805">Transcription regulation</keyword>
<dbReference type="InterPro" id="IPR014244">
    <property type="entry name" value="RNA_pol_sigma-I"/>
</dbReference>
<evidence type="ECO:0000256" key="5">
    <source>
        <dbReference type="ARBA" id="ARBA00023163"/>
    </source>
</evidence>
<evidence type="ECO:0000256" key="4">
    <source>
        <dbReference type="ARBA" id="ARBA00023125"/>
    </source>
</evidence>
<evidence type="ECO:0000256" key="2">
    <source>
        <dbReference type="ARBA" id="ARBA00023015"/>
    </source>
</evidence>
<dbReference type="InterPro" id="IPR013325">
    <property type="entry name" value="RNA_pol_sigma_r2"/>
</dbReference>
<dbReference type="EMBL" id="PVXQ01000001">
    <property type="protein sequence ID" value="PRR84647.1"/>
    <property type="molecule type" value="Genomic_DNA"/>
</dbReference>
<dbReference type="AlphaFoldDB" id="A0A2T0BL98"/>
<dbReference type="GO" id="GO:0006352">
    <property type="term" value="P:DNA-templated transcription initiation"/>
    <property type="evidence" value="ECO:0007669"/>
    <property type="project" value="UniProtKB-UniRule"/>
</dbReference>
<dbReference type="GO" id="GO:0016987">
    <property type="term" value="F:sigma factor activity"/>
    <property type="evidence" value="ECO:0007669"/>
    <property type="project" value="UniProtKB-UniRule"/>
</dbReference>
<comment type="activity regulation">
    <text evidence="6">Negatively regulated by the anti-sigma-I factor RsgI.</text>
</comment>
<proteinExistence type="inferred from homology"/>
<comment type="subunit">
    <text evidence="6">Interacts with RsgI.</text>
</comment>
<feature type="short sequence motif" description="Polymerase core binding" evidence="6">
    <location>
        <begin position="46"/>
        <end position="59"/>
    </location>
</feature>
<keyword evidence="8" id="KW-1185">Reference proteome</keyword>
<comment type="caution">
    <text evidence="7">The sequence shown here is derived from an EMBL/GenBank/DDBJ whole genome shotgun (WGS) entry which is preliminary data.</text>
</comment>
<evidence type="ECO:0000256" key="3">
    <source>
        <dbReference type="ARBA" id="ARBA00023082"/>
    </source>
</evidence>
<comment type="subcellular location">
    <subcellularLocation>
        <location evidence="6">Cytoplasm</location>
    </subcellularLocation>
</comment>
<gene>
    <name evidence="7" type="primary">sigI_1</name>
    <name evidence="6" type="synonym">sigI</name>
    <name evidence="7" type="ORF">CLVI_01700</name>
</gene>
<dbReference type="RefSeq" id="WP_106058223.1">
    <property type="nucleotide sequence ID" value="NZ_PVXQ01000001.1"/>
</dbReference>
<reference evidence="7 8" key="1">
    <citation type="submission" date="2018-03" db="EMBL/GenBank/DDBJ databases">
        <title>Genome sequence of Clostridium vincentii DSM 10228.</title>
        <authorList>
            <person name="Poehlein A."/>
            <person name="Daniel R."/>
        </authorList>
    </citation>
    <scope>NUCLEOTIDE SEQUENCE [LARGE SCALE GENOMIC DNA]</scope>
    <source>
        <strain evidence="7 8">DSM 10228</strain>
    </source>
</reference>
<dbReference type="GO" id="GO:0005737">
    <property type="term" value="C:cytoplasm"/>
    <property type="evidence" value="ECO:0007669"/>
    <property type="project" value="UniProtKB-SubCell"/>
</dbReference>
<feature type="DNA-binding region" description="H-T-H motif" evidence="6">
    <location>
        <begin position="189"/>
        <end position="208"/>
    </location>
</feature>
<sequence>MREIDESVIKAQKDKALYEKLIIENEFFIIRTTSKTTNKYINKSDDEWSIALNAFSEAVNSYNMDKGSFYSFAELVIKRRIIDYLRKESKRSNEILVDSYEFQGNNEEENTTIKKEVITKMSHTHNDDIKLEIEGATEQLKTYGFSFYDLIEVSPKAEKTKVACKKVVVYILKNEVLYNELIKNKKLPIKIIEKNLKVPRKILERHRKYIIAAVVIISGDYPNLAEYMSFIREEMRR</sequence>
<comment type="function">
    <text evidence="6">Sigma factors are initiation factors that promote the attachment of RNA polymerase to specific initiation sites and are then released.</text>
</comment>
<keyword evidence="3 6" id="KW-0731">Sigma factor</keyword>
<organism evidence="7 8">
    <name type="scientific">Clostridium vincentii</name>
    <dbReference type="NCBI Taxonomy" id="52704"/>
    <lineage>
        <taxon>Bacteria</taxon>
        <taxon>Bacillati</taxon>
        <taxon>Bacillota</taxon>
        <taxon>Clostridia</taxon>
        <taxon>Eubacteriales</taxon>
        <taxon>Clostridiaceae</taxon>
        <taxon>Clostridium</taxon>
    </lineage>
</organism>
<dbReference type="Proteomes" id="UP000239471">
    <property type="component" value="Unassembled WGS sequence"/>
</dbReference>
<dbReference type="HAMAP" id="MF_02064">
    <property type="entry name" value="Sigma70_SigI"/>
    <property type="match status" value="1"/>
</dbReference>
<dbReference type="PIRSF" id="PIRSF038953">
    <property type="entry name" value="SigI"/>
    <property type="match status" value="1"/>
</dbReference>
<keyword evidence="6" id="KW-0346">Stress response</keyword>
<dbReference type="SUPFAM" id="SSF88946">
    <property type="entry name" value="Sigma2 domain of RNA polymerase sigma factors"/>
    <property type="match status" value="1"/>
</dbReference>
<dbReference type="Gene3D" id="1.10.1740.10">
    <property type="match status" value="1"/>
</dbReference>
<name>A0A2T0BL98_9CLOT</name>
<keyword evidence="5 6" id="KW-0804">Transcription</keyword>
<dbReference type="NCBIfam" id="TIGR02895">
    <property type="entry name" value="spore_sigI"/>
    <property type="match status" value="1"/>
</dbReference>
<comment type="similarity">
    <text evidence="6">Belongs to the sigma-70 factor family. SigI subfamily.</text>
</comment>
<evidence type="ECO:0000256" key="6">
    <source>
        <dbReference type="HAMAP-Rule" id="MF_02064"/>
    </source>
</evidence>
<evidence type="ECO:0000313" key="8">
    <source>
        <dbReference type="Proteomes" id="UP000239471"/>
    </source>
</evidence>
<keyword evidence="1 6" id="KW-0963">Cytoplasm</keyword>
<accession>A0A2T0BL98</accession>
<evidence type="ECO:0000313" key="7">
    <source>
        <dbReference type="EMBL" id="PRR84647.1"/>
    </source>
</evidence>